<proteinExistence type="predicted"/>
<protein>
    <recommendedName>
        <fullName evidence="4">Outer membrane beta-barrel protein</fullName>
    </recommendedName>
</protein>
<dbReference type="RefSeq" id="WP_154278690.1">
    <property type="nucleotide sequence ID" value="NZ_JBHUJQ010000001.1"/>
</dbReference>
<keyword evidence="3" id="KW-1185">Reference proteome</keyword>
<comment type="caution">
    <text evidence="2">The sequence shown here is derived from an EMBL/GenBank/DDBJ whole genome shotgun (WGS) entry which is preliminary data.</text>
</comment>
<dbReference type="OrthoDB" id="5886641at2"/>
<organism evidence="2 3">
    <name type="scientific">Pedobacter petrophilus</name>
    <dbReference type="NCBI Taxonomy" id="1908241"/>
    <lineage>
        <taxon>Bacteria</taxon>
        <taxon>Pseudomonadati</taxon>
        <taxon>Bacteroidota</taxon>
        <taxon>Sphingobacteriia</taxon>
        <taxon>Sphingobacteriales</taxon>
        <taxon>Sphingobacteriaceae</taxon>
        <taxon>Pedobacter</taxon>
    </lineage>
</organism>
<evidence type="ECO:0000313" key="3">
    <source>
        <dbReference type="Proteomes" id="UP000487757"/>
    </source>
</evidence>
<evidence type="ECO:0000313" key="2">
    <source>
        <dbReference type="EMBL" id="MRX74521.1"/>
    </source>
</evidence>
<keyword evidence="1" id="KW-0732">Signal</keyword>
<feature type="signal peptide" evidence="1">
    <location>
        <begin position="1"/>
        <end position="22"/>
    </location>
</feature>
<dbReference type="AlphaFoldDB" id="A0A7K0FT24"/>
<name>A0A7K0FT24_9SPHI</name>
<evidence type="ECO:0008006" key="4">
    <source>
        <dbReference type="Google" id="ProtNLM"/>
    </source>
</evidence>
<sequence>MKTKNILLMMLLLAVSINKIKAQDSLIRHSVHLSPFVGYNSTLKAPVYGAEVGYEYRLNKHWGFTAGINIAYTQRNGEDSFGLNSASLTQIKNWKLLQNAIYAGAKYYIGNFYLSADFGYQEAYETTNYKYIGSGSSYNDGTYARNDFYQAYGLGYQIPLKKGDNIEFFSKGSNGNGYTNYVAGFRYNFGLFRRK</sequence>
<accession>A0A7K0FT24</accession>
<evidence type="ECO:0000256" key="1">
    <source>
        <dbReference type="SAM" id="SignalP"/>
    </source>
</evidence>
<dbReference type="Proteomes" id="UP000487757">
    <property type="component" value="Unassembled WGS sequence"/>
</dbReference>
<feature type="chain" id="PRO_5029808221" description="Outer membrane beta-barrel protein" evidence="1">
    <location>
        <begin position="23"/>
        <end position="195"/>
    </location>
</feature>
<reference evidence="2 3" key="1">
    <citation type="submission" date="2019-11" db="EMBL/GenBank/DDBJ databases">
        <title>Pedobacter petrophilus genome.</title>
        <authorList>
            <person name="Feldbauer M.J."/>
            <person name="Newman J.D."/>
        </authorList>
    </citation>
    <scope>NUCLEOTIDE SEQUENCE [LARGE SCALE GENOMIC DNA]</scope>
    <source>
        <strain evidence="2 3">LMG 29686</strain>
    </source>
</reference>
<dbReference type="EMBL" id="WKKH01000001">
    <property type="protein sequence ID" value="MRX74521.1"/>
    <property type="molecule type" value="Genomic_DNA"/>
</dbReference>
<gene>
    <name evidence="2" type="ORF">GJU39_00345</name>
</gene>